<comment type="caution">
    <text evidence="1">The sequence shown here is derived from an EMBL/GenBank/DDBJ whole genome shotgun (WGS) entry which is preliminary data.</text>
</comment>
<name>A0ABV4B170_9BURK</name>
<proteinExistence type="predicted"/>
<accession>A0ABV4B170</accession>
<sequence>MNIDDLFFHDGIFEKLSIEGSAKCVFSLIVYENINSSKKNRVIFTIKNMKKIILAGEFDEVYINSLSSTIQDGRIVESFAGKKISLQLIGGYFECVGNITFVLESLE</sequence>
<dbReference type="Proteomes" id="UP001562178">
    <property type="component" value="Unassembled WGS sequence"/>
</dbReference>
<reference evidence="1 2" key="1">
    <citation type="journal article" date="2016" name="Int. J. Syst. Evol. Microbiol.">
        <title>Description of Comamonas sediminis sp. nov., isolated from lagoon sediments.</title>
        <authorList>
            <person name="Subhash Y."/>
            <person name="Bang J.J."/>
            <person name="You T.H."/>
            <person name="Lee S.S."/>
        </authorList>
    </citation>
    <scope>NUCLEOTIDE SEQUENCE [LARGE SCALE GENOMIC DNA]</scope>
    <source>
        <strain evidence="1 2">JCM 31169</strain>
    </source>
</reference>
<dbReference type="RefSeq" id="WP_369459735.1">
    <property type="nucleotide sequence ID" value="NZ_JBGBDC010000003.1"/>
</dbReference>
<evidence type="ECO:0000313" key="1">
    <source>
        <dbReference type="EMBL" id="MEY2251219.1"/>
    </source>
</evidence>
<gene>
    <name evidence="1" type="ORF">AB7A72_09395</name>
</gene>
<keyword evidence="2" id="KW-1185">Reference proteome</keyword>
<dbReference type="EMBL" id="JBGBDC010000003">
    <property type="protein sequence ID" value="MEY2251219.1"/>
    <property type="molecule type" value="Genomic_DNA"/>
</dbReference>
<organism evidence="1 2">
    <name type="scientific">Comamonas sediminis</name>
    <dbReference type="NCBI Taxonomy" id="1783360"/>
    <lineage>
        <taxon>Bacteria</taxon>
        <taxon>Pseudomonadati</taxon>
        <taxon>Pseudomonadota</taxon>
        <taxon>Betaproteobacteria</taxon>
        <taxon>Burkholderiales</taxon>
        <taxon>Comamonadaceae</taxon>
        <taxon>Comamonas</taxon>
    </lineage>
</organism>
<evidence type="ECO:0000313" key="2">
    <source>
        <dbReference type="Proteomes" id="UP001562178"/>
    </source>
</evidence>
<protein>
    <submittedName>
        <fullName evidence="1">Uncharacterized protein</fullName>
    </submittedName>
</protein>